<organism evidence="1 2">
    <name type="scientific">Halococcus dombrowskii</name>
    <dbReference type="NCBI Taxonomy" id="179637"/>
    <lineage>
        <taxon>Archaea</taxon>
        <taxon>Methanobacteriati</taxon>
        <taxon>Methanobacteriota</taxon>
        <taxon>Stenosarchaea group</taxon>
        <taxon>Halobacteria</taxon>
        <taxon>Halobacteriales</taxon>
        <taxon>Halococcaceae</taxon>
        <taxon>Halococcus</taxon>
    </lineage>
</organism>
<sequence>MESIGLELERVATFAALGENRDCVAGIGVVDALFVDDRFAGVPAVGACFVVCASVGTAVGTHLSEHLTPSGCATNGAAYTPVFFDLLGSVVRHEM</sequence>
<accession>A0AAV3SC94</accession>
<reference evidence="1" key="1">
    <citation type="journal article" date="2014" name="Int. J. Syst. Evol. Microbiol.">
        <title>Complete genome sequence of Corynebacterium casei LMG S-19264T (=DSM 44701T), isolated from a smear-ripened cheese.</title>
        <authorList>
            <consortium name="US DOE Joint Genome Institute (JGI-PGF)"/>
            <person name="Walter F."/>
            <person name="Albersmeier A."/>
            <person name="Kalinowski J."/>
            <person name="Ruckert C."/>
        </authorList>
    </citation>
    <scope>NUCLEOTIDE SEQUENCE</scope>
    <source>
        <strain evidence="1">JCM 12289</strain>
    </source>
</reference>
<dbReference type="EMBL" id="BAAADN010000001">
    <property type="protein sequence ID" value="GAA0449028.1"/>
    <property type="molecule type" value="Genomic_DNA"/>
</dbReference>
<protein>
    <submittedName>
        <fullName evidence="1">Uncharacterized protein</fullName>
    </submittedName>
</protein>
<dbReference type="AlphaFoldDB" id="A0AAV3SC94"/>
<name>A0AAV3SC94_HALDO</name>
<comment type="caution">
    <text evidence="1">The sequence shown here is derived from an EMBL/GenBank/DDBJ whole genome shotgun (WGS) entry which is preliminary data.</text>
</comment>
<evidence type="ECO:0000313" key="2">
    <source>
        <dbReference type="Proteomes" id="UP001500962"/>
    </source>
</evidence>
<dbReference type="RefSeq" id="WP_343749916.1">
    <property type="nucleotide sequence ID" value="NZ_BAAADN010000001.1"/>
</dbReference>
<dbReference type="Proteomes" id="UP001500962">
    <property type="component" value="Unassembled WGS sequence"/>
</dbReference>
<proteinExistence type="predicted"/>
<reference evidence="1" key="2">
    <citation type="submission" date="2023-12" db="EMBL/GenBank/DDBJ databases">
        <authorList>
            <person name="Sun Q."/>
            <person name="Inoue M."/>
        </authorList>
    </citation>
    <scope>NUCLEOTIDE SEQUENCE</scope>
    <source>
        <strain evidence="1">JCM 12289</strain>
    </source>
</reference>
<gene>
    <name evidence="1" type="ORF">GCM10008985_00470</name>
</gene>
<evidence type="ECO:0000313" key="1">
    <source>
        <dbReference type="EMBL" id="GAA0449028.1"/>
    </source>
</evidence>